<comment type="caution">
    <text evidence="10">The sequence shown here is derived from an EMBL/GenBank/DDBJ whole genome shotgun (WGS) entry which is preliminary data.</text>
</comment>
<sequence length="544" mass="59426">MASSSPASALGAVDDVEKKTTLRLTNLRHEEDLDGSHDSSDERIDDIQQRNPVLRFLVNLERRIDRLTQFEAMGVERVPEDKRRPPQILNVRIVKLRKKAESTPSVSVWSALTPMLPTMIQIGILGPIFGISVNTSIVLTIFATLTGSTVPAFTATLSPMTGLRQVAVSRYSLGLWGSKLAAILNVVINVGYATIAAILGGQLLRAVSGGSLALVVGIVIVVLVAFVVSFFGYGIIHHYERYAWFFAFILICVLYGQSAKYFSPTPEVNLARGIDLSGVCLSYFAIIFGVCASWCPIAGDYYVHYPVNTSKWLVFGLTYVGLIVPTIFVGILGNLFGGIIFTNTELSNIYDRGGLGGVIIAVMSPPDAWGKFACVFFALSFLGDTIANIYSSALCMQLLGKHFVAVPRFFWCTLLCLVTFALAYGGRNVLEHIINNLLSILGYWTLAFAVILFIEHFYFRPKIGGYDLSAWQDAKRLPIGLAGTGSLLIGIGFSFLGMCQTWYIAPIAKKIGKSGGDVGDELTLLSVMISYPILRTLEIYFVGR</sequence>
<organism evidence="10 11">
    <name type="scientific">Conoideocrella luteorostrata</name>
    <dbReference type="NCBI Taxonomy" id="1105319"/>
    <lineage>
        <taxon>Eukaryota</taxon>
        <taxon>Fungi</taxon>
        <taxon>Dikarya</taxon>
        <taxon>Ascomycota</taxon>
        <taxon>Pezizomycotina</taxon>
        <taxon>Sordariomycetes</taxon>
        <taxon>Hypocreomycetidae</taxon>
        <taxon>Hypocreales</taxon>
        <taxon>Clavicipitaceae</taxon>
        <taxon>Conoideocrella</taxon>
    </lineage>
</organism>
<dbReference type="Pfam" id="PF02133">
    <property type="entry name" value="Transp_cyt_pur"/>
    <property type="match status" value="1"/>
</dbReference>
<proteinExistence type="inferred from homology"/>
<evidence type="ECO:0000256" key="4">
    <source>
        <dbReference type="ARBA" id="ARBA00022692"/>
    </source>
</evidence>
<keyword evidence="3 7" id="KW-0813">Transport</keyword>
<keyword evidence="6 7" id="KW-0472">Membrane</keyword>
<feature type="transmembrane region" description="Helical" evidence="9">
    <location>
        <begin position="437"/>
        <end position="459"/>
    </location>
</feature>
<feature type="transmembrane region" description="Helical" evidence="9">
    <location>
        <begin position="212"/>
        <end position="236"/>
    </location>
</feature>
<evidence type="ECO:0000313" key="10">
    <source>
        <dbReference type="EMBL" id="KAK2608634.1"/>
    </source>
</evidence>
<feature type="transmembrane region" description="Helical" evidence="9">
    <location>
        <begin position="242"/>
        <end position="262"/>
    </location>
</feature>
<evidence type="ECO:0000256" key="9">
    <source>
        <dbReference type="SAM" id="Phobius"/>
    </source>
</evidence>
<protein>
    <submittedName>
        <fullName evidence="10">Uncharacterized protein</fullName>
    </submittedName>
</protein>
<feature type="transmembrane region" description="Helical" evidence="9">
    <location>
        <begin position="180"/>
        <end position="200"/>
    </location>
</feature>
<dbReference type="GO" id="GO:0022857">
    <property type="term" value="F:transmembrane transporter activity"/>
    <property type="evidence" value="ECO:0007669"/>
    <property type="project" value="InterPro"/>
</dbReference>
<evidence type="ECO:0000313" key="11">
    <source>
        <dbReference type="Proteomes" id="UP001251528"/>
    </source>
</evidence>
<comment type="subcellular location">
    <subcellularLocation>
        <location evidence="1">Membrane</location>
        <topology evidence="1">Multi-pass membrane protein</topology>
    </subcellularLocation>
</comment>
<dbReference type="PIRSF" id="PIRSF002744">
    <property type="entry name" value="Pur-cyt_permease"/>
    <property type="match status" value="1"/>
</dbReference>
<keyword evidence="5 9" id="KW-1133">Transmembrane helix</keyword>
<dbReference type="InterPro" id="IPR001248">
    <property type="entry name" value="Pur-cyt_permease"/>
</dbReference>
<feature type="region of interest" description="Disordered" evidence="8">
    <location>
        <begin position="23"/>
        <end position="44"/>
    </location>
</feature>
<dbReference type="EMBL" id="JASWJB010000035">
    <property type="protein sequence ID" value="KAK2608634.1"/>
    <property type="molecule type" value="Genomic_DNA"/>
</dbReference>
<evidence type="ECO:0000256" key="5">
    <source>
        <dbReference type="ARBA" id="ARBA00022989"/>
    </source>
</evidence>
<keyword evidence="4 9" id="KW-0812">Transmembrane</keyword>
<feature type="compositionally biased region" description="Basic and acidic residues" evidence="8">
    <location>
        <begin position="27"/>
        <end position="44"/>
    </location>
</feature>
<dbReference type="Gene3D" id="1.10.4160.10">
    <property type="entry name" value="Hydantoin permease"/>
    <property type="match status" value="1"/>
</dbReference>
<evidence type="ECO:0000256" key="7">
    <source>
        <dbReference type="PIRNR" id="PIRNR002744"/>
    </source>
</evidence>
<feature type="transmembrane region" description="Helical" evidence="9">
    <location>
        <begin position="479"/>
        <end position="505"/>
    </location>
</feature>
<accession>A0AAJ0CWZ7</accession>
<dbReference type="PANTHER" id="PTHR31806:SF7">
    <property type="entry name" value="TRANSPORTER, PUTATIVE (AFU_ORTHOLOGUE AFUA_2G04690)-RELATED"/>
    <property type="match status" value="1"/>
</dbReference>
<dbReference type="AlphaFoldDB" id="A0AAJ0CWZ7"/>
<feature type="transmembrane region" description="Helical" evidence="9">
    <location>
        <begin position="372"/>
        <end position="393"/>
    </location>
</feature>
<dbReference type="GO" id="GO:0000329">
    <property type="term" value="C:fungal-type vacuole membrane"/>
    <property type="evidence" value="ECO:0007669"/>
    <property type="project" value="TreeGrafter"/>
</dbReference>
<feature type="transmembrane region" description="Helical" evidence="9">
    <location>
        <begin position="122"/>
        <end position="145"/>
    </location>
</feature>
<evidence type="ECO:0000256" key="8">
    <source>
        <dbReference type="SAM" id="MobiDB-lite"/>
    </source>
</evidence>
<dbReference type="Proteomes" id="UP001251528">
    <property type="component" value="Unassembled WGS sequence"/>
</dbReference>
<name>A0AAJ0CWZ7_9HYPO</name>
<dbReference type="GO" id="GO:0005886">
    <property type="term" value="C:plasma membrane"/>
    <property type="evidence" value="ECO:0007669"/>
    <property type="project" value="TreeGrafter"/>
</dbReference>
<evidence type="ECO:0000256" key="2">
    <source>
        <dbReference type="ARBA" id="ARBA00008974"/>
    </source>
</evidence>
<gene>
    <name evidence="10" type="ORF">QQS21_002863</name>
</gene>
<keyword evidence="11" id="KW-1185">Reference proteome</keyword>
<evidence type="ECO:0000256" key="3">
    <source>
        <dbReference type="ARBA" id="ARBA00022448"/>
    </source>
</evidence>
<dbReference type="InterPro" id="IPR026030">
    <property type="entry name" value="Pur-cyt_permease_Fcy2/21/22"/>
</dbReference>
<comment type="similarity">
    <text evidence="2 7">Belongs to the purine-cytosine permease (2.A.39) family.</text>
</comment>
<reference evidence="10" key="1">
    <citation type="submission" date="2023-06" db="EMBL/GenBank/DDBJ databases">
        <title>Conoideocrella luteorostrata (Hypocreales: Clavicipitaceae), a potential biocontrol fungus for elongate hemlock scale in United States Christmas tree production areas.</title>
        <authorList>
            <person name="Barrett H."/>
            <person name="Lovett B."/>
            <person name="Macias A.M."/>
            <person name="Stajich J.E."/>
            <person name="Kasson M.T."/>
        </authorList>
    </citation>
    <scope>NUCLEOTIDE SEQUENCE</scope>
    <source>
        <strain evidence="10">ARSEF 14590</strain>
    </source>
</reference>
<evidence type="ECO:0000256" key="1">
    <source>
        <dbReference type="ARBA" id="ARBA00004141"/>
    </source>
</evidence>
<feature type="transmembrane region" description="Helical" evidence="9">
    <location>
        <begin position="405"/>
        <end position="425"/>
    </location>
</feature>
<feature type="transmembrane region" description="Helical" evidence="9">
    <location>
        <begin position="274"/>
        <end position="299"/>
    </location>
</feature>
<dbReference type="PANTHER" id="PTHR31806">
    <property type="entry name" value="PURINE-CYTOSINE PERMEASE FCY2-RELATED"/>
    <property type="match status" value="1"/>
</dbReference>
<evidence type="ECO:0000256" key="6">
    <source>
        <dbReference type="ARBA" id="ARBA00023136"/>
    </source>
</evidence>
<feature type="transmembrane region" description="Helical" evidence="9">
    <location>
        <begin position="319"/>
        <end position="342"/>
    </location>
</feature>